<evidence type="ECO:0000256" key="1">
    <source>
        <dbReference type="SAM" id="MobiDB-lite"/>
    </source>
</evidence>
<reference evidence="2" key="1">
    <citation type="journal article" date="2023" name="BMC Genomics">
        <title>Chromosome-level genome assemblies of Cutaneotrichosporon spp. (Trichosporonales, Basidiomycota) reveal imbalanced evolution between nucleotide sequences and chromosome synteny.</title>
        <authorList>
            <person name="Kobayashi Y."/>
            <person name="Kayamori A."/>
            <person name="Aoki K."/>
            <person name="Shiwa Y."/>
            <person name="Matsutani M."/>
            <person name="Fujita N."/>
            <person name="Sugita T."/>
            <person name="Iwasaki W."/>
            <person name="Tanaka N."/>
            <person name="Takashima M."/>
        </authorList>
    </citation>
    <scope>NUCLEOTIDE SEQUENCE</scope>
    <source>
        <strain evidence="2">HIS016</strain>
    </source>
</reference>
<accession>A0AAD3YBQ9</accession>
<reference evidence="2" key="2">
    <citation type="submission" date="2023-06" db="EMBL/GenBank/DDBJ databases">
        <authorList>
            <person name="Kobayashi Y."/>
            <person name="Kayamori A."/>
            <person name="Aoki K."/>
            <person name="Shiwa Y."/>
            <person name="Fujita N."/>
            <person name="Sugita T."/>
            <person name="Iwasaki W."/>
            <person name="Tanaka N."/>
            <person name="Takashima M."/>
        </authorList>
    </citation>
    <scope>NUCLEOTIDE SEQUENCE</scope>
    <source>
        <strain evidence="2">HIS016</strain>
    </source>
</reference>
<feature type="compositionally biased region" description="Polar residues" evidence="1">
    <location>
        <begin position="71"/>
        <end position="85"/>
    </location>
</feature>
<keyword evidence="3" id="KW-1185">Reference proteome</keyword>
<feature type="compositionally biased region" description="Polar residues" evidence="1">
    <location>
        <begin position="482"/>
        <end position="498"/>
    </location>
</feature>
<feature type="region of interest" description="Disordered" evidence="1">
    <location>
        <begin position="61"/>
        <end position="85"/>
    </location>
</feature>
<dbReference type="CDD" id="cd02970">
    <property type="entry name" value="PRX_like2"/>
    <property type="match status" value="1"/>
</dbReference>
<feature type="region of interest" description="Disordered" evidence="1">
    <location>
        <begin position="196"/>
        <end position="243"/>
    </location>
</feature>
<organism evidence="2 3">
    <name type="scientific">Cutaneotrichosporon spelunceum</name>
    <dbReference type="NCBI Taxonomy" id="1672016"/>
    <lineage>
        <taxon>Eukaryota</taxon>
        <taxon>Fungi</taxon>
        <taxon>Dikarya</taxon>
        <taxon>Basidiomycota</taxon>
        <taxon>Agaricomycotina</taxon>
        <taxon>Tremellomycetes</taxon>
        <taxon>Trichosporonales</taxon>
        <taxon>Trichosporonaceae</taxon>
        <taxon>Cutaneotrichosporon</taxon>
    </lineage>
</organism>
<comment type="caution">
    <text evidence="2">The sequence shown here is derived from an EMBL/GenBank/DDBJ whole genome shotgun (WGS) entry which is preliminary data.</text>
</comment>
<feature type="compositionally biased region" description="Low complexity" evidence="1">
    <location>
        <begin position="209"/>
        <end position="234"/>
    </location>
</feature>
<protein>
    <submittedName>
        <fullName evidence="2">Uncharacterized protein</fullName>
    </submittedName>
</protein>
<dbReference type="PANTHER" id="PTHR28630:SF3">
    <property type="entry name" value="PEROXIREDOXIN-LIKE 2C"/>
    <property type="match status" value="1"/>
</dbReference>
<dbReference type="InterPro" id="IPR032801">
    <property type="entry name" value="PXL2A/B/C"/>
</dbReference>
<proteinExistence type="predicted"/>
<evidence type="ECO:0000313" key="3">
    <source>
        <dbReference type="Proteomes" id="UP001222932"/>
    </source>
</evidence>
<dbReference type="Pfam" id="PF13911">
    <property type="entry name" value="AhpC-TSA_2"/>
    <property type="match status" value="1"/>
</dbReference>
<dbReference type="SUPFAM" id="SSF52833">
    <property type="entry name" value="Thioredoxin-like"/>
    <property type="match status" value="1"/>
</dbReference>
<feature type="region of interest" description="Disordered" evidence="1">
    <location>
        <begin position="142"/>
        <end position="162"/>
    </location>
</feature>
<name>A0AAD3YBQ9_9TREE</name>
<dbReference type="EMBL" id="BTCM01000004">
    <property type="protein sequence ID" value="GMK57261.1"/>
    <property type="molecule type" value="Genomic_DNA"/>
</dbReference>
<evidence type="ECO:0000313" key="2">
    <source>
        <dbReference type="EMBL" id="GMK57261.1"/>
    </source>
</evidence>
<gene>
    <name evidence="2" type="ORF">CspeluHIS016_0400950</name>
</gene>
<sequence length="552" mass="58960">MAHRLRAVTETEMSPALPESPEVIVGGNYSLPTVPVNGTRPGQALGLALGPSLSVRVPTGLPTPPLVDSPTADSPHSWTSTSIHSDSPQLLTVPKPIHAQPLPPLPPCRPRPLGRQLPHTLTESLELLVRVQEHCNKLGASGSSLGAVPEEPLPASFPSRRRRCSIPAPPPPAIRQVADLAYASCINLHTAPPPTLVGPSVEPPGAVRPATAPAQLQRTQLQRALSASSDSSSSGDWPETPQSVFAGAVGKSEAATMFSSGDDLARPAMRSVIALDQQPLSVATLAYAAELELLDEAGRPLRFGDVLSTERTLVVFVRHWLSPSCATYLRELMAELTPIVLARSHARVVLIGHGAANMISGFRQHLQCPFPVYTDPSRKLHHVLGLVPKGSKGSHLGRARDLFMGAARMGLRSGNRSQMGGLFVFDGLDVSFTHRMRGDGDHAPIPLVLEGVLQRAVPHLPVPSKSKAPKSHRHSVYGSPPGHTTSTSQSRGAQSCTTLVEPPQRLVFPLPPNSSSKREGLRRKRLSMPRDGIPLFLDDIAPASCEMRGMRV</sequence>
<dbReference type="AlphaFoldDB" id="A0AAD3YBQ9"/>
<dbReference type="PANTHER" id="PTHR28630">
    <property type="match status" value="1"/>
</dbReference>
<feature type="region of interest" description="Disordered" evidence="1">
    <location>
        <begin position="461"/>
        <end position="526"/>
    </location>
</feature>
<dbReference type="InterPro" id="IPR036249">
    <property type="entry name" value="Thioredoxin-like_sf"/>
</dbReference>
<dbReference type="Proteomes" id="UP001222932">
    <property type="component" value="Unassembled WGS sequence"/>
</dbReference>